<evidence type="ECO:0000313" key="13">
    <source>
        <dbReference type="EMBL" id="ABQ28258.1"/>
    </source>
</evidence>
<keyword evidence="15" id="KW-1185">Reference proteome</keyword>
<evidence type="ECO:0000313" key="8">
    <source>
        <dbReference type="EMBL" id="ABQ26447.1"/>
    </source>
</evidence>
<dbReference type="EMBL" id="CP000698">
    <property type="protein sequence ID" value="ABQ26575.1"/>
    <property type="molecule type" value="Genomic_DNA"/>
</dbReference>
<evidence type="ECO:0000313" key="10">
    <source>
        <dbReference type="EMBL" id="ABQ26505.1"/>
    </source>
</evidence>
<dbReference type="InterPro" id="IPR047951">
    <property type="entry name" value="Transpos_ISL3"/>
</dbReference>
<dbReference type="EMBL" id="CP000698">
    <property type="protein sequence ID" value="ABQ24535.1"/>
    <property type="molecule type" value="Genomic_DNA"/>
</dbReference>
<evidence type="ECO:0000313" key="9">
    <source>
        <dbReference type="EMBL" id="ABQ26464.1"/>
    </source>
</evidence>
<evidence type="ECO:0000313" key="11">
    <source>
        <dbReference type="EMBL" id="ABQ26575.1"/>
    </source>
</evidence>
<dbReference type="EMBL" id="CP000698">
    <property type="protein sequence ID" value="ABQ27342.1"/>
    <property type="molecule type" value="Genomic_DNA"/>
</dbReference>
<evidence type="ECO:0000313" key="4">
    <source>
        <dbReference type="EMBL" id="ABQ24323.1"/>
    </source>
</evidence>
<dbReference type="KEGG" id="gur:Gura_2396"/>
<dbReference type="EMBL" id="CP000698">
    <property type="protein sequence ID" value="ABQ26464.1"/>
    <property type="molecule type" value="Genomic_DNA"/>
</dbReference>
<gene>
    <name evidence="4" type="ordered locus">Gura_0107</name>
    <name evidence="5" type="ordered locus">Gura_0319</name>
    <name evidence="6" type="ordered locus">Gura_1380</name>
    <name evidence="7" type="ordered locus">Gura_1538</name>
    <name evidence="8" type="ordered locus">Gura_2266</name>
    <name evidence="9" type="ordered locus">Gura_2284</name>
    <name evidence="10" type="ordered locus">Gura_2326</name>
    <name evidence="11" type="ordered locus">Gura_2396</name>
    <name evidence="12" type="ordered locus">Gura_3181</name>
    <name evidence="13" type="ordered locus">Gura_4115</name>
    <name evidence="14" type="ordered locus">Gura_4134</name>
</gene>
<dbReference type="PANTHER" id="PTHR33498:SF1">
    <property type="entry name" value="TRANSPOSASE FOR INSERTION SEQUENCE ELEMENT IS1557"/>
    <property type="match status" value="1"/>
</dbReference>
<dbReference type="EMBL" id="CP000698">
    <property type="protein sequence ID" value="ABQ28277.1"/>
    <property type="molecule type" value="Genomic_DNA"/>
</dbReference>
<accession>A5G3S9</accession>
<dbReference type="KEGG" id="gur:Gura_3181"/>
<dbReference type="KEGG" id="gur:Gura_2266"/>
<feature type="domain" description="Transposase IS204/IS1001/IS1096/IS1165 DDE" evidence="1">
    <location>
        <begin position="158"/>
        <end position="395"/>
    </location>
</feature>
<protein>
    <submittedName>
        <fullName evidence="8">Transposase, IS204/IS1001/IS1096/IS1165 family protein</fullName>
    </submittedName>
</protein>
<dbReference type="KEGG" id="gur:Gura_4115"/>
<feature type="domain" description="Transposase IS204/IS1001/IS1096/IS1165 helix-turn-helix" evidence="2">
    <location>
        <begin position="93"/>
        <end position="143"/>
    </location>
</feature>
<feature type="domain" description="Transposase IS204/IS1001/IS1096/IS1165 zinc-finger" evidence="3">
    <location>
        <begin position="43"/>
        <end position="85"/>
    </location>
</feature>
<dbReference type="EMBL" id="CP000698">
    <property type="protein sequence ID" value="ABQ25736.1"/>
    <property type="molecule type" value="Genomic_DNA"/>
</dbReference>
<dbReference type="EMBL" id="CP000698">
    <property type="protein sequence ID" value="ABQ24323.1"/>
    <property type="molecule type" value="Genomic_DNA"/>
</dbReference>
<dbReference type="Pfam" id="PF01610">
    <property type="entry name" value="DDE_Tnp_ISL3"/>
    <property type="match status" value="1"/>
</dbReference>
<dbReference type="KEGG" id="gur:Gura_1538"/>
<evidence type="ECO:0000259" key="1">
    <source>
        <dbReference type="Pfam" id="PF01610"/>
    </source>
</evidence>
<dbReference type="EMBL" id="CP000698">
    <property type="protein sequence ID" value="ABQ26447.1"/>
    <property type="molecule type" value="Genomic_DNA"/>
</dbReference>
<dbReference type="NCBIfam" id="NF033550">
    <property type="entry name" value="transpos_ISL3"/>
    <property type="match status" value="1"/>
</dbReference>
<evidence type="ECO:0000259" key="2">
    <source>
        <dbReference type="Pfam" id="PF13542"/>
    </source>
</evidence>
<dbReference type="KEGG" id="gur:Gura_2284"/>
<dbReference type="KEGG" id="gur:Gura_0107"/>
<dbReference type="PANTHER" id="PTHR33498">
    <property type="entry name" value="TRANSPOSASE FOR INSERTION SEQUENCE ELEMENT IS1557"/>
    <property type="match status" value="1"/>
</dbReference>
<name>A5G3S9_GEOUR</name>
<dbReference type="EMBL" id="CP000698">
    <property type="protein sequence ID" value="ABQ28258.1"/>
    <property type="molecule type" value="Genomic_DNA"/>
</dbReference>
<dbReference type="RefSeq" id="WP_011937052.1">
    <property type="nucleotide sequence ID" value="NC_009483.1"/>
</dbReference>
<dbReference type="Pfam" id="PF13542">
    <property type="entry name" value="HTH_Tnp_ISL3"/>
    <property type="match status" value="1"/>
</dbReference>
<evidence type="ECO:0000313" key="15">
    <source>
        <dbReference type="Proteomes" id="UP000006695"/>
    </source>
</evidence>
<reference evidence="8 15" key="1">
    <citation type="submission" date="2007-05" db="EMBL/GenBank/DDBJ databases">
        <title>Complete sequence of Geobacter uraniireducens Rf4.</title>
        <authorList>
            <consortium name="US DOE Joint Genome Institute"/>
            <person name="Copeland A."/>
            <person name="Lucas S."/>
            <person name="Lapidus A."/>
            <person name="Barry K."/>
            <person name="Detter J.C."/>
            <person name="Glavina del Rio T."/>
            <person name="Hammon N."/>
            <person name="Israni S."/>
            <person name="Dalin E."/>
            <person name="Tice H."/>
            <person name="Pitluck S."/>
            <person name="Chertkov O."/>
            <person name="Brettin T."/>
            <person name="Bruce D."/>
            <person name="Han C."/>
            <person name="Schmutz J."/>
            <person name="Larimer F."/>
            <person name="Land M."/>
            <person name="Hauser L."/>
            <person name="Kyrpides N."/>
            <person name="Mikhailova N."/>
            <person name="Shelobolina E."/>
            <person name="Aklujkar M."/>
            <person name="Lovley D."/>
            <person name="Richardson P."/>
        </authorList>
    </citation>
    <scope>NUCLEOTIDE SEQUENCE [LARGE SCALE GENOMIC DNA]</scope>
    <source>
        <strain evidence="8 15">Rf4</strain>
    </source>
</reference>
<dbReference type="InterPro" id="IPR002560">
    <property type="entry name" value="Transposase_DDE"/>
</dbReference>
<organism evidence="8 15">
    <name type="scientific">Geotalea uraniireducens (strain Rf4)</name>
    <name type="common">Geobacter uraniireducens</name>
    <dbReference type="NCBI Taxonomy" id="351605"/>
    <lineage>
        <taxon>Bacteria</taxon>
        <taxon>Pseudomonadati</taxon>
        <taxon>Thermodesulfobacteriota</taxon>
        <taxon>Desulfuromonadia</taxon>
        <taxon>Geobacterales</taxon>
        <taxon>Geobacteraceae</taxon>
        <taxon>Geotalea</taxon>
    </lineage>
</organism>
<dbReference type="AlphaFoldDB" id="A5G3S9"/>
<dbReference type="InterPro" id="IPR032877">
    <property type="entry name" value="Transposase_HTH"/>
</dbReference>
<dbReference type="Pfam" id="PF14690">
    <property type="entry name" value="Zn_ribbon_ISL3"/>
    <property type="match status" value="1"/>
</dbReference>
<dbReference type="InterPro" id="IPR029261">
    <property type="entry name" value="Transposase_Znf"/>
</dbReference>
<dbReference type="HOGENOM" id="CLU_041900_0_1_7"/>
<dbReference type="EMBL" id="CP000698">
    <property type="protein sequence ID" value="ABQ25581.1"/>
    <property type="molecule type" value="Genomic_DNA"/>
</dbReference>
<dbReference type="KEGG" id="gur:Gura_2326"/>
<evidence type="ECO:0000313" key="14">
    <source>
        <dbReference type="EMBL" id="ABQ28277.1"/>
    </source>
</evidence>
<evidence type="ECO:0000313" key="6">
    <source>
        <dbReference type="EMBL" id="ABQ25581.1"/>
    </source>
</evidence>
<dbReference type="OrthoDB" id="46712at2"/>
<dbReference type="KEGG" id="gur:Gura_4134"/>
<dbReference type="EMBL" id="CP000698">
    <property type="protein sequence ID" value="ABQ26505.1"/>
    <property type="molecule type" value="Genomic_DNA"/>
</dbReference>
<dbReference type="KEGG" id="gur:Gura_0319"/>
<evidence type="ECO:0000313" key="5">
    <source>
        <dbReference type="EMBL" id="ABQ24535.1"/>
    </source>
</evidence>
<sequence length="413" mass="46567">MNPEDLFGAALGIAIPWKVTSVDFNKKSSRLDITIDFQRGATFPCPVCGTLSPVHDTTEKEWRHLNFFQYEAYLHARVPRVKCPNSDCGVKLVQVPWARAGSGFTLLFEALAMTMARDLPVKVMSRLFAVTDTRLWRLIQSYVEKARAAEDFSEVKRVGADETFAGRSHDEKFVTFFFDLDMHKLLFGTTGKDNETVKSFVADLKSHGGDPDSITDAAIDMSKAFIKGVKEQLPHAVVTFDKFHVIKLMNDKLSKIRAQEARLFPEILKKSRNLFLKNPENLTPEEEQRLDAIITSQSLRSTEAYMHKLNLQNVYFASSRTEAETLLTKWHRKAAASSIQLIKNMAESVKEHWDGILAHFESGLTSGFIEGINSLIQSAKTRARGYRNPDNLICMAYLVAGKLNLKSLFPLPT</sequence>
<evidence type="ECO:0000313" key="12">
    <source>
        <dbReference type="EMBL" id="ABQ27342.1"/>
    </source>
</evidence>
<dbReference type="Proteomes" id="UP000006695">
    <property type="component" value="Chromosome"/>
</dbReference>
<evidence type="ECO:0000259" key="3">
    <source>
        <dbReference type="Pfam" id="PF14690"/>
    </source>
</evidence>
<dbReference type="KEGG" id="gur:Gura_1380"/>
<proteinExistence type="predicted"/>
<evidence type="ECO:0000313" key="7">
    <source>
        <dbReference type="EMBL" id="ABQ25736.1"/>
    </source>
</evidence>